<dbReference type="GO" id="GO:0032259">
    <property type="term" value="P:methylation"/>
    <property type="evidence" value="ECO:0007669"/>
    <property type="project" value="InterPro"/>
</dbReference>
<feature type="domain" description="ParB-like N-terminal" evidence="1">
    <location>
        <begin position="24"/>
        <end position="110"/>
    </location>
</feature>
<organism evidence="2 3">
    <name type="scientific">Ralstonia nicotianae (strain ATCC BAA-1114 / GMI1000)</name>
    <name type="common">Ralstonia solanacearum</name>
    <dbReference type="NCBI Taxonomy" id="267608"/>
    <lineage>
        <taxon>Bacteria</taxon>
        <taxon>Pseudomonadati</taxon>
        <taxon>Pseudomonadota</taxon>
        <taxon>Betaproteobacteria</taxon>
        <taxon>Burkholderiales</taxon>
        <taxon>Burkholderiaceae</taxon>
        <taxon>Ralstonia</taxon>
        <taxon>Ralstonia solanacearum species complex</taxon>
    </lineage>
</organism>
<dbReference type="GO" id="GO:0008168">
    <property type="term" value="F:methyltransferase activity"/>
    <property type="evidence" value="ECO:0007669"/>
    <property type="project" value="InterPro"/>
</dbReference>
<dbReference type="GO" id="GO:0005694">
    <property type="term" value="C:chromosome"/>
    <property type="evidence" value="ECO:0007669"/>
    <property type="project" value="TreeGrafter"/>
</dbReference>
<geneLocation type="plasmid" evidence="3">
    <name>megaplasmid Rsp</name>
</geneLocation>
<proteinExistence type="predicted"/>
<dbReference type="CDD" id="cd16403">
    <property type="entry name" value="ParB_N_like_MT"/>
    <property type="match status" value="1"/>
</dbReference>
<dbReference type="GO" id="GO:0003676">
    <property type="term" value="F:nucleic acid binding"/>
    <property type="evidence" value="ECO:0007669"/>
    <property type="project" value="InterPro"/>
</dbReference>
<dbReference type="InterPro" id="IPR036086">
    <property type="entry name" value="ParB/Sulfiredoxin_sf"/>
</dbReference>
<evidence type="ECO:0000313" key="3">
    <source>
        <dbReference type="Proteomes" id="UP000001436"/>
    </source>
</evidence>
<dbReference type="Pfam" id="PF02195">
    <property type="entry name" value="ParB_N"/>
    <property type="match status" value="1"/>
</dbReference>
<accession>Q8XSA8</accession>
<dbReference type="EnsemblBacteria" id="CAD17721">
    <property type="protein sequence ID" value="CAD17721"/>
    <property type="gene ID" value="RSp0570"/>
</dbReference>
<dbReference type="GO" id="GO:0007059">
    <property type="term" value="P:chromosome segregation"/>
    <property type="evidence" value="ECO:0007669"/>
    <property type="project" value="TreeGrafter"/>
</dbReference>
<evidence type="ECO:0000259" key="1">
    <source>
        <dbReference type="SMART" id="SM00470"/>
    </source>
</evidence>
<name>Q8XSA8_RALN1</name>
<dbReference type="Gene3D" id="3.90.1530.10">
    <property type="entry name" value="Conserved hypothetical protein from pyrococcus furiosus pfu- 392566-001, ParB domain"/>
    <property type="match status" value="1"/>
</dbReference>
<dbReference type="PROSITE" id="PS00092">
    <property type="entry name" value="N6_MTASE"/>
    <property type="match status" value="1"/>
</dbReference>
<keyword evidence="3" id="KW-1185">Reference proteome</keyword>
<dbReference type="STRING" id="267608.RSp0570"/>
<reference evidence="2 3" key="1">
    <citation type="journal article" date="2002" name="Nature">
        <title>Genome sequence of the plant pathogen Ralstonia solanacearum.</title>
        <authorList>
            <person name="Salanoubat M."/>
            <person name="Genin S."/>
            <person name="Artiguenave F."/>
            <person name="Gouzy J."/>
            <person name="Mangenot S."/>
            <person name="Arlat M."/>
            <person name="Billault A."/>
            <person name="Brottier P."/>
            <person name="Camus J.C."/>
            <person name="Cattolico L."/>
            <person name="Chandler M."/>
            <person name="Choisne N."/>
            <person name="Claudel-Renard C."/>
            <person name="Cunnac S."/>
            <person name="Demange N."/>
            <person name="Gaspin C."/>
            <person name="Lavie M."/>
            <person name="Moisan A."/>
            <person name="Robert C."/>
            <person name="Saurin W."/>
            <person name="Schiex T."/>
            <person name="Siguier P."/>
            <person name="Thebault P."/>
            <person name="Whalen M."/>
            <person name="Wincker P."/>
            <person name="Levy M."/>
            <person name="Weissenbach J."/>
            <person name="Boucher C.A."/>
        </authorList>
    </citation>
    <scope>NUCLEOTIDE SEQUENCE [LARGE SCALE GENOMIC DNA]</scope>
    <source>
        <strain evidence="3">ATCC BAA-1114 / GMI1000</strain>
    </source>
</reference>
<dbReference type="KEGG" id="rso:RSp0570"/>
<dbReference type="SUPFAM" id="SSF53335">
    <property type="entry name" value="S-adenosyl-L-methionine-dependent methyltransferases"/>
    <property type="match status" value="1"/>
</dbReference>
<dbReference type="InterPro" id="IPR002052">
    <property type="entry name" value="DNA_methylase_N6_adenine_CS"/>
</dbReference>
<dbReference type="InterPro" id="IPR050336">
    <property type="entry name" value="Chromosome_partition/occlusion"/>
</dbReference>
<sequence>MDSLPCGPLLFREGNPKQNLPNVEYRKVAALIPYARNPRTHSDEQVARIAASIVEYGWTNPVLVDGENGVIAGHGRLAAAGKLGMDEVPVIELAHLSPTQKRALILADNRIALDAGWDDELLALEFAELADAGYDPALTGFNDAEIDALLADELDDVEGDGQAEESVLPEVPEEAISRPGAVWVLGRHRLLCGDATVAENYGRLLQGEPADMVFTDPPYNVN</sequence>
<dbReference type="SUPFAM" id="SSF110849">
    <property type="entry name" value="ParB/Sulfiredoxin"/>
    <property type="match status" value="1"/>
</dbReference>
<dbReference type="EMBL" id="AL646053">
    <property type="protein sequence ID" value="CAD17721.1"/>
    <property type="molecule type" value="Genomic_DNA"/>
</dbReference>
<dbReference type="PATRIC" id="fig|267608.8.peg.4043"/>
<dbReference type="PANTHER" id="PTHR33375:SF1">
    <property type="entry name" value="CHROMOSOME-PARTITIONING PROTEIN PARB-RELATED"/>
    <property type="match status" value="1"/>
</dbReference>
<dbReference type="HOGENOM" id="CLU_1189163_0_0_4"/>
<dbReference type="AlphaFoldDB" id="Q8XSA8"/>
<dbReference type="PANTHER" id="PTHR33375">
    <property type="entry name" value="CHROMOSOME-PARTITIONING PROTEIN PARB-RELATED"/>
    <property type="match status" value="1"/>
</dbReference>
<dbReference type="Proteomes" id="UP000001436">
    <property type="component" value="Plasmid pGMI1000MP"/>
</dbReference>
<gene>
    <name evidence="2" type="ordered locus">RSp0570</name>
</gene>
<protein>
    <recommendedName>
        <fullName evidence="1">ParB-like N-terminal domain-containing protein</fullName>
    </recommendedName>
</protein>
<dbReference type="InterPro" id="IPR003115">
    <property type="entry name" value="ParB_N"/>
</dbReference>
<evidence type="ECO:0000313" key="2">
    <source>
        <dbReference type="EMBL" id="CAD17721.1"/>
    </source>
</evidence>
<dbReference type="SMART" id="SM00470">
    <property type="entry name" value="ParB"/>
    <property type="match status" value="1"/>
</dbReference>
<dbReference type="InterPro" id="IPR029063">
    <property type="entry name" value="SAM-dependent_MTases_sf"/>
</dbReference>
<dbReference type="GO" id="GO:0045881">
    <property type="term" value="P:positive regulation of sporulation resulting in formation of a cellular spore"/>
    <property type="evidence" value="ECO:0007669"/>
    <property type="project" value="TreeGrafter"/>
</dbReference>
<dbReference type="eggNOG" id="COG1475">
    <property type="taxonomic scope" value="Bacteria"/>
</dbReference>